<sequence length="337" mass="38464">MEKTVKEPVKSDKAEVNNRSFTSYFNRKPFCNQFPEYGFVYFDHLQAEYENYFIGSISDVDLDHIGAIREKRKNYSLAWSDVYKYETIFLKLINESHLPRKAWDLRNRYRDIVGLKEYEAYLASRPPEIPGHFDAEELRADIGYLLDKIYLHYSLTPYNERLRNSISKKVTIMVMAGLALLISAAFLPKLALLDFSYAVPPILIVIYAGAMGGLISMLQRYNNLPREGDPINSIPGLMQYWSRMFIPAINGAFFAALLYIILIGKLISGGPFPEFAESPFSNGSSISDFLLESVPDSPGSYAKLIVWSFIAGFAERFVPETLTRFVSKSEKEKEIKA</sequence>
<organism evidence="2 3">
    <name type="scientific">Adhaeribacter soli</name>
    <dbReference type="NCBI Taxonomy" id="2607655"/>
    <lineage>
        <taxon>Bacteria</taxon>
        <taxon>Pseudomonadati</taxon>
        <taxon>Bacteroidota</taxon>
        <taxon>Cytophagia</taxon>
        <taxon>Cytophagales</taxon>
        <taxon>Hymenobacteraceae</taxon>
        <taxon>Adhaeribacter</taxon>
    </lineage>
</organism>
<keyword evidence="1" id="KW-0472">Membrane</keyword>
<dbReference type="RefSeq" id="WP_150903395.1">
    <property type="nucleotide sequence ID" value="NZ_VTWT01000003.1"/>
</dbReference>
<evidence type="ECO:0000256" key="1">
    <source>
        <dbReference type="SAM" id="Phobius"/>
    </source>
</evidence>
<dbReference type="EMBL" id="VTWT01000003">
    <property type="protein sequence ID" value="KAA9340324.1"/>
    <property type="molecule type" value="Genomic_DNA"/>
</dbReference>
<protein>
    <submittedName>
        <fullName evidence="2">Uncharacterized protein</fullName>
    </submittedName>
</protein>
<gene>
    <name evidence="2" type="ORF">F0P94_08235</name>
</gene>
<comment type="caution">
    <text evidence="2">The sequence shown here is derived from an EMBL/GenBank/DDBJ whole genome shotgun (WGS) entry which is preliminary data.</text>
</comment>
<reference evidence="2 3" key="1">
    <citation type="submission" date="2019-09" db="EMBL/GenBank/DDBJ databases">
        <title>Genome sequence of Adhaeribacter sp. M2.</title>
        <authorList>
            <person name="Srinivasan S."/>
        </authorList>
    </citation>
    <scope>NUCLEOTIDE SEQUENCE [LARGE SCALE GENOMIC DNA]</scope>
    <source>
        <strain evidence="2 3">M2</strain>
    </source>
</reference>
<accession>A0A5N1J1M7</accession>
<proteinExistence type="predicted"/>
<evidence type="ECO:0000313" key="3">
    <source>
        <dbReference type="Proteomes" id="UP000326570"/>
    </source>
</evidence>
<feature type="transmembrane region" description="Helical" evidence="1">
    <location>
        <begin position="240"/>
        <end position="262"/>
    </location>
</feature>
<keyword evidence="3" id="KW-1185">Reference proteome</keyword>
<keyword evidence="1" id="KW-0812">Transmembrane</keyword>
<name>A0A5N1J1M7_9BACT</name>
<keyword evidence="1" id="KW-1133">Transmembrane helix</keyword>
<feature type="transmembrane region" description="Helical" evidence="1">
    <location>
        <begin position="170"/>
        <end position="191"/>
    </location>
</feature>
<feature type="transmembrane region" description="Helical" evidence="1">
    <location>
        <begin position="197"/>
        <end position="219"/>
    </location>
</feature>
<dbReference type="AlphaFoldDB" id="A0A5N1J1M7"/>
<dbReference type="Proteomes" id="UP000326570">
    <property type="component" value="Unassembled WGS sequence"/>
</dbReference>
<evidence type="ECO:0000313" key="2">
    <source>
        <dbReference type="EMBL" id="KAA9340324.1"/>
    </source>
</evidence>